<organism evidence="2 3">
    <name type="scientific">Crassostrea virginica</name>
    <name type="common">Eastern oyster</name>
    <dbReference type="NCBI Taxonomy" id="6565"/>
    <lineage>
        <taxon>Eukaryota</taxon>
        <taxon>Metazoa</taxon>
        <taxon>Spiralia</taxon>
        <taxon>Lophotrochozoa</taxon>
        <taxon>Mollusca</taxon>
        <taxon>Bivalvia</taxon>
        <taxon>Autobranchia</taxon>
        <taxon>Pteriomorphia</taxon>
        <taxon>Ostreida</taxon>
        <taxon>Ostreoidea</taxon>
        <taxon>Ostreidae</taxon>
        <taxon>Crassostrea</taxon>
    </lineage>
</organism>
<sequence length="194" mass="22043">MTWFFDSNKDGCGVDSKFAEEWNSLSLSRQETGQEIQKLIKVMEISPGQFENLAKMTRIPVQSLPKASDGGGPAVKLRNVHLPAGVQTSSQKRSIYTESDTDQTSTPRPPSYLRYIQTQQAKDNSRLLFYRDPFPGGIPVGEEFSVESRANLERLRNKQLQREKLRLSQEQFGQGDKRREYTPKKSGIRGERSS</sequence>
<dbReference type="Proteomes" id="UP000694844">
    <property type="component" value="Chromosome 1"/>
</dbReference>
<evidence type="ECO:0000256" key="1">
    <source>
        <dbReference type="SAM" id="MobiDB-lite"/>
    </source>
</evidence>
<proteinExistence type="predicted"/>
<feature type="compositionally biased region" description="Polar residues" evidence="1">
    <location>
        <begin position="86"/>
        <end position="106"/>
    </location>
</feature>
<keyword evidence="2" id="KW-1185">Reference proteome</keyword>
<reference evidence="2" key="1">
    <citation type="submission" date="2024-06" db="UniProtKB">
        <authorList>
            <consortium name="RefSeq"/>
        </authorList>
    </citation>
    <scope>NUCLEOTIDE SEQUENCE [LARGE SCALE GENOMIC DNA]</scope>
</reference>
<feature type="region of interest" description="Disordered" evidence="1">
    <location>
        <begin position="165"/>
        <end position="194"/>
    </location>
</feature>
<feature type="region of interest" description="Disordered" evidence="1">
    <location>
        <begin position="86"/>
        <end position="111"/>
    </location>
</feature>
<feature type="compositionally biased region" description="Basic and acidic residues" evidence="1">
    <location>
        <begin position="175"/>
        <end position="194"/>
    </location>
</feature>
<accession>A0A8B8BWM8</accession>
<dbReference type="RefSeq" id="XP_022307264.1">
    <property type="nucleotide sequence ID" value="XM_022451556.1"/>
</dbReference>
<name>A0A8B8BWM8_CRAVI</name>
<dbReference type="OrthoDB" id="6156324at2759"/>
<evidence type="ECO:0000313" key="2">
    <source>
        <dbReference type="Proteomes" id="UP000694844"/>
    </source>
</evidence>
<reference evidence="3" key="2">
    <citation type="submission" date="2025-08" db="UniProtKB">
        <authorList>
            <consortium name="RefSeq"/>
        </authorList>
    </citation>
    <scope>IDENTIFICATION</scope>
    <source>
        <tissue evidence="3">Whole sample</tissue>
    </source>
</reference>
<dbReference type="GeneID" id="111113346"/>
<dbReference type="AlphaFoldDB" id="A0A8B8BWM8"/>
<evidence type="ECO:0000313" key="3">
    <source>
        <dbReference type="RefSeq" id="XP_022307264.1"/>
    </source>
</evidence>
<gene>
    <name evidence="3" type="primary">LOC111113346</name>
</gene>
<protein>
    <submittedName>
        <fullName evidence="3">Uncharacterized protein LOC111113346 isoform X2</fullName>
    </submittedName>
</protein>